<dbReference type="PANTHER" id="PTHR45947">
    <property type="entry name" value="SULFOQUINOVOSYL TRANSFERASE SQD2"/>
    <property type="match status" value="1"/>
</dbReference>
<keyword evidence="1" id="KW-0328">Glycosyltransferase</keyword>
<name>A0A5J6V9I9_9MICO</name>
<organism evidence="4 5">
    <name type="scientific">Ornithinimicrobium pratense</name>
    <dbReference type="NCBI Taxonomy" id="2593973"/>
    <lineage>
        <taxon>Bacteria</taxon>
        <taxon>Bacillati</taxon>
        <taxon>Actinomycetota</taxon>
        <taxon>Actinomycetes</taxon>
        <taxon>Micrococcales</taxon>
        <taxon>Ornithinimicrobiaceae</taxon>
        <taxon>Ornithinimicrobium</taxon>
    </lineage>
</organism>
<dbReference type="InterPro" id="IPR050194">
    <property type="entry name" value="Glycosyltransferase_grp1"/>
</dbReference>
<evidence type="ECO:0000313" key="4">
    <source>
        <dbReference type="EMBL" id="QFG69702.1"/>
    </source>
</evidence>
<dbReference type="RefSeq" id="WP_158062196.1">
    <property type="nucleotide sequence ID" value="NZ_CP044427.1"/>
</dbReference>
<protein>
    <submittedName>
        <fullName evidence="4">Colanic acid biosynthesis glycosyltransferase WcaL</fullName>
    </submittedName>
</protein>
<dbReference type="PANTHER" id="PTHR45947:SF14">
    <property type="entry name" value="SLL1723 PROTEIN"/>
    <property type="match status" value="1"/>
</dbReference>
<keyword evidence="2 4" id="KW-0808">Transferase</keyword>
<proteinExistence type="predicted"/>
<dbReference type="GO" id="GO:1901137">
    <property type="term" value="P:carbohydrate derivative biosynthetic process"/>
    <property type="evidence" value="ECO:0007669"/>
    <property type="project" value="UniProtKB-ARBA"/>
</dbReference>
<keyword evidence="5" id="KW-1185">Reference proteome</keyword>
<sequence>MLSETQPRPERTAYILKVYPRFSETFVVTEILAREAAGEDLAIYALRPTSDSRFHPQLAQVQAPVTHLRRPLKLSTEWDAFARAHAELPDFGARLGELMPLLVRLDPSDAAQAVELALALRRDGITRMHVHFATLASWCAAVASALTGIPYTVTTHAKDIFHEDLDPVLLREILHRAEKVVAISDYNRRHLLTTIDPTLDEKVDKVVLVRNGLDLPRFTYRDPEPPHTPLRVLAVGRVVEKKGFDHLVEATRQLHAEGMPLQVRIVGEGELLPALRQQVADAGLTDVVSLFGSRSQAELVAELDWADVMAAPCVVGADGNADGLPTVLLEAMASGVPCVATDVTGIPEAVHPARGETPATGILLSHQPAGLPERVADALRQVADPTWPRVEAARAARALIERDFDTTRQVRLLADLARPVEARR</sequence>
<dbReference type="Pfam" id="PF13439">
    <property type="entry name" value="Glyco_transf_4"/>
    <property type="match status" value="1"/>
</dbReference>
<dbReference type="AlphaFoldDB" id="A0A5J6V9I9"/>
<dbReference type="Pfam" id="PF13692">
    <property type="entry name" value="Glyco_trans_1_4"/>
    <property type="match status" value="1"/>
</dbReference>
<evidence type="ECO:0000259" key="3">
    <source>
        <dbReference type="Pfam" id="PF13439"/>
    </source>
</evidence>
<dbReference type="OrthoDB" id="506201at2"/>
<evidence type="ECO:0000256" key="1">
    <source>
        <dbReference type="ARBA" id="ARBA00022676"/>
    </source>
</evidence>
<dbReference type="KEGG" id="serw:FY030_14225"/>
<dbReference type="Gene3D" id="3.40.50.2000">
    <property type="entry name" value="Glycogen Phosphorylase B"/>
    <property type="match status" value="2"/>
</dbReference>
<feature type="domain" description="Glycosyltransferase subfamily 4-like N-terminal" evidence="3">
    <location>
        <begin position="93"/>
        <end position="215"/>
    </location>
</feature>
<evidence type="ECO:0000313" key="5">
    <source>
        <dbReference type="Proteomes" id="UP000326546"/>
    </source>
</evidence>
<gene>
    <name evidence="4" type="ORF">FY030_14225</name>
</gene>
<evidence type="ECO:0000256" key="2">
    <source>
        <dbReference type="ARBA" id="ARBA00022679"/>
    </source>
</evidence>
<accession>A0A5J6V9I9</accession>
<dbReference type="GO" id="GO:0016757">
    <property type="term" value="F:glycosyltransferase activity"/>
    <property type="evidence" value="ECO:0007669"/>
    <property type="project" value="UniProtKB-KW"/>
</dbReference>
<dbReference type="InterPro" id="IPR028098">
    <property type="entry name" value="Glyco_trans_4-like_N"/>
</dbReference>
<dbReference type="SUPFAM" id="SSF53756">
    <property type="entry name" value="UDP-Glycosyltransferase/glycogen phosphorylase"/>
    <property type="match status" value="1"/>
</dbReference>
<dbReference type="Proteomes" id="UP000326546">
    <property type="component" value="Chromosome"/>
</dbReference>
<dbReference type="EMBL" id="CP044427">
    <property type="protein sequence ID" value="QFG69702.1"/>
    <property type="molecule type" value="Genomic_DNA"/>
</dbReference>
<reference evidence="4 5" key="1">
    <citation type="submission" date="2019-09" db="EMBL/GenBank/DDBJ databases">
        <title>Serinicoccus pratensis sp. nov., isolated from meadow soil.</title>
        <authorList>
            <person name="Zhang W."/>
        </authorList>
    </citation>
    <scope>NUCLEOTIDE SEQUENCE [LARGE SCALE GENOMIC DNA]</scope>
    <source>
        <strain evidence="4 5">W204</strain>
    </source>
</reference>